<accession>A0AAP0RP23</accession>
<evidence type="ECO:0000313" key="2">
    <source>
        <dbReference type="EMBL" id="KAK9281278.1"/>
    </source>
</evidence>
<feature type="compositionally biased region" description="Polar residues" evidence="1">
    <location>
        <begin position="52"/>
        <end position="63"/>
    </location>
</feature>
<keyword evidence="3" id="KW-1185">Reference proteome</keyword>
<dbReference type="EMBL" id="JBBPBK010000007">
    <property type="protein sequence ID" value="KAK9281278.1"/>
    <property type="molecule type" value="Genomic_DNA"/>
</dbReference>
<dbReference type="PANTHER" id="PTHR36032">
    <property type="entry name" value="PHOSPHOPANTOTHENATE--CYSTEINE LIGASE 2"/>
    <property type="match status" value="1"/>
</dbReference>
<evidence type="ECO:0000313" key="3">
    <source>
        <dbReference type="Proteomes" id="UP001415857"/>
    </source>
</evidence>
<name>A0AAP0RP23_LIQFO</name>
<feature type="region of interest" description="Disordered" evidence="1">
    <location>
        <begin position="1"/>
        <end position="63"/>
    </location>
</feature>
<dbReference type="AlphaFoldDB" id="A0AAP0RP23"/>
<reference evidence="2 3" key="1">
    <citation type="journal article" date="2024" name="Plant J.">
        <title>Genome sequences and population genomics reveal climatic adaptation and genomic divergence between two closely related sweetgum species.</title>
        <authorList>
            <person name="Xu W.Q."/>
            <person name="Ren C.Q."/>
            <person name="Zhang X.Y."/>
            <person name="Comes H.P."/>
            <person name="Liu X.H."/>
            <person name="Li Y.G."/>
            <person name="Kettle C.J."/>
            <person name="Jalonen R."/>
            <person name="Gaisberger H."/>
            <person name="Ma Y.Z."/>
            <person name="Qiu Y.X."/>
        </authorList>
    </citation>
    <scope>NUCLEOTIDE SEQUENCE [LARGE SCALE GENOMIC DNA]</scope>
    <source>
        <strain evidence="2">Hangzhou</strain>
    </source>
</reference>
<evidence type="ECO:0000256" key="1">
    <source>
        <dbReference type="SAM" id="MobiDB-lite"/>
    </source>
</evidence>
<gene>
    <name evidence="2" type="ORF">L1049_004175</name>
</gene>
<comment type="caution">
    <text evidence="2">The sequence shown here is derived from an EMBL/GenBank/DDBJ whole genome shotgun (WGS) entry which is preliminary data.</text>
</comment>
<organism evidence="2 3">
    <name type="scientific">Liquidambar formosana</name>
    <name type="common">Formosan gum</name>
    <dbReference type="NCBI Taxonomy" id="63359"/>
    <lineage>
        <taxon>Eukaryota</taxon>
        <taxon>Viridiplantae</taxon>
        <taxon>Streptophyta</taxon>
        <taxon>Embryophyta</taxon>
        <taxon>Tracheophyta</taxon>
        <taxon>Spermatophyta</taxon>
        <taxon>Magnoliopsida</taxon>
        <taxon>eudicotyledons</taxon>
        <taxon>Gunneridae</taxon>
        <taxon>Pentapetalae</taxon>
        <taxon>Saxifragales</taxon>
        <taxon>Altingiaceae</taxon>
        <taxon>Liquidambar</taxon>
    </lineage>
</organism>
<dbReference type="Proteomes" id="UP001415857">
    <property type="component" value="Unassembled WGS sequence"/>
</dbReference>
<sequence>MLENPTELSTITASTTTTTTTTTATTKRYAPPNQRNRSLNRRKSGDRFERINNLSGNDGEKNQVTASRNVPIIDHGNAGSSNLVNENVRPRLIALDGCCSSEASQLLNDRWAAAMHCFNDPSVDLSEKPVMYSGSSASAWGQFRLPHQFMPPNATVGPSGSQMDFLGELRRAMRNASGSSDT</sequence>
<protein>
    <submittedName>
        <fullName evidence="2">Uncharacterized protein</fullName>
    </submittedName>
</protein>
<feature type="compositionally biased region" description="Low complexity" evidence="1">
    <location>
        <begin position="9"/>
        <end position="26"/>
    </location>
</feature>
<dbReference type="PANTHER" id="PTHR36032:SF1">
    <property type="entry name" value="PHOSPHOPANTOTHENATE--CYSTEINE LIGASE 2"/>
    <property type="match status" value="1"/>
</dbReference>
<proteinExistence type="predicted"/>